<reference evidence="1 2" key="1">
    <citation type="submission" date="2017-06" db="EMBL/GenBank/DDBJ databases">
        <authorList>
            <person name="Kim H.J."/>
            <person name="Triplett B.A."/>
        </authorList>
    </citation>
    <scope>NUCLEOTIDE SEQUENCE [LARGE SCALE GENOMIC DNA]</scope>
    <source>
        <strain evidence="1 2">B29T1</strain>
    </source>
</reference>
<dbReference type="EMBL" id="FYEH01000001">
    <property type="protein sequence ID" value="SNB53504.1"/>
    <property type="molecule type" value="Genomic_DNA"/>
</dbReference>
<name>A0A212Q2M6_9PROT</name>
<evidence type="ECO:0000313" key="2">
    <source>
        <dbReference type="Proteomes" id="UP000197065"/>
    </source>
</evidence>
<protein>
    <submittedName>
        <fullName evidence="1">Uncharacterized protein</fullName>
    </submittedName>
</protein>
<organism evidence="1 2">
    <name type="scientific">Arboricoccus pini</name>
    <dbReference type="NCBI Taxonomy" id="1963835"/>
    <lineage>
        <taxon>Bacteria</taxon>
        <taxon>Pseudomonadati</taxon>
        <taxon>Pseudomonadota</taxon>
        <taxon>Alphaproteobacteria</taxon>
        <taxon>Geminicoccales</taxon>
        <taxon>Geminicoccaceae</taxon>
        <taxon>Arboricoccus</taxon>
    </lineage>
</organism>
<accession>A0A212Q2M6</accession>
<dbReference type="Proteomes" id="UP000197065">
    <property type="component" value="Unassembled WGS sequence"/>
</dbReference>
<keyword evidence="2" id="KW-1185">Reference proteome</keyword>
<evidence type="ECO:0000313" key="1">
    <source>
        <dbReference type="EMBL" id="SNB53504.1"/>
    </source>
</evidence>
<dbReference type="AlphaFoldDB" id="A0A212Q2M6"/>
<sequence length="69" mass="7441">MEYSAGTLVDGAFLMRQYVDVDAKSVAALSDYVCVWLEGGDGRDGGDQSDLIGIFRIAGYIGNPLHRQS</sequence>
<gene>
    <name evidence="1" type="ORF">SAMN07250955_101368</name>
</gene>
<dbReference type="RefSeq" id="WP_133063814.1">
    <property type="nucleotide sequence ID" value="NZ_FYEH01000001.1"/>
</dbReference>
<proteinExistence type="predicted"/>